<dbReference type="Pfam" id="PF00295">
    <property type="entry name" value="Glyco_hydro_28"/>
    <property type="match status" value="2"/>
</dbReference>
<evidence type="ECO:0000256" key="7">
    <source>
        <dbReference type="ARBA" id="ARBA00023316"/>
    </source>
</evidence>
<dbReference type="AlphaFoldDB" id="A0AA38S4N5"/>
<keyword evidence="4" id="KW-0964">Secreted</keyword>
<dbReference type="GO" id="GO:0004650">
    <property type="term" value="F:polygalacturonase activity"/>
    <property type="evidence" value="ECO:0007669"/>
    <property type="project" value="InterPro"/>
</dbReference>
<keyword evidence="11" id="KW-1185">Reference proteome</keyword>
<evidence type="ECO:0000256" key="5">
    <source>
        <dbReference type="ARBA" id="ARBA00022801"/>
    </source>
</evidence>
<evidence type="ECO:0000313" key="10">
    <source>
        <dbReference type="EMBL" id="KAJ9536175.1"/>
    </source>
</evidence>
<dbReference type="PROSITE" id="PS00502">
    <property type="entry name" value="POLYGALACTURONASE"/>
    <property type="match status" value="1"/>
</dbReference>
<evidence type="ECO:0000256" key="9">
    <source>
        <dbReference type="RuleBase" id="RU361169"/>
    </source>
</evidence>
<name>A0AA38S4N5_9ASTR</name>
<dbReference type="Proteomes" id="UP001172457">
    <property type="component" value="Unassembled WGS sequence"/>
</dbReference>
<keyword evidence="7" id="KW-0961">Cell wall biogenesis/degradation</keyword>
<evidence type="ECO:0000256" key="2">
    <source>
        <dbReference type="ARBA" id="ARBA00008834"/>
    </source>
</evidence>
<dbReference type="InterPro" id="IPR011050">
    <property type="entry name" value="Pectin_lyase_fold/virulence"/>
</dbReference>
<dbReference type="Gene3D" id="2.160.20.10">
    <property type="entry name" value="Single-stranded right-handed beta-helix, Pectin lyase-like"/>
    <property type="match status" value="2"/>
</dbReference>
<organism evidence="10 11">
    <name type="scientific">Centaurea solstitialis</name>
    <name type="common">yellow star-thistle</name>
    <dbReference type="NCBI Taxonomy" id="347529"/>
    <lineage>
        <taxon>Eukaryota</taxon>
        <taxon>Viridiplantae</taxon>
        <taxon>Streptophyta</taxon>
        <taxon>Embryophyta</taxon>
        <taxon>Tracheophyta</taxon>
        <taxon>Spermatophyta</taxon>
        <taxon>Magnoliopsida</taxon>
        <taxon>eudicotyledons</taxon>
        <taxon>Gunneridae</taxon>
        <taxon>Pentapetalae</taxon>
        <taxon>asterids</taxon>
        <taxon>campanulids</taxon>
        <taxon>Asterales</taxon>
        <taxon>Asteraceae</taxon>
        <taxon>Carduoideae</taxon>
        <taxon>Cardueae</taxon>
        <taxon>Centaureinae</taxon>
        <taxon>Centaurea</taxon>
    </lineage>
</organism>
<sequence>MGWVGLRSHAVVVDIKARGAKGDGKTDDGPVIEKAWKEACGGGPSPSSVLIPPGTYMAYPPILFSGPCKGPVEIKANGATIKAPPELARLKSDSWIAFQYIDRLSVIGGTFDGQGHEAWKNQKCADTALSCQMPVNLRFSFVKNSLLKGITSVNSKYFHMVIFACDNINIEHAPLIHRSGDDCISIVDGSKNVHIEKLTCGPGHGISIGSLGKYANEQPVQGIWIKNCTITGTIISGVRRIKSWPGPTSTPGTTTDIHFEDIIMNNVENPILIDQQYCPSNRCNKASPSKVKISNVCFKKIR</sequence>
<evidence type="ECO:0000256" key="1">
    <source>
        <dbReference type="ARBA" id="ARBA00004191"/>
    </source>
</evidence>
<dbReference type="GO" id="GO:0071555">
    <property type="term" value="P:cell wall organization"/>
    <property type="evidence" value="ECO:0007669"/>
    <property type="project" value="UniProtKB-KW"/>
</dbReference>
<evidence type="ECO:0000256" key="4">
    <source>
        <dbReference type="ARBA" id="ARBA00022525"/>
    </source>
</evidence>
<evidence type="ECO:0000256" key="3">
    <source>
        <dbReference type="ARBA" id="ARBA00022512"/>
    </source>
</evidence>
<feature type="active site" evidence="8">
    <location>
        <position position="204"/>
    </location>
</feature>
<evidence type="ECO:0000313" key="11">
    <source>
        <dbReference type="Proteomes" id="UP001172457"/>
    </source>
</evidence>
<dbReference type="InterPro" id="IPR012334">
    <property type="entry name" value="Pectin_lyas_fold"/>
</dbReference>
<keyword evidence="5 9" id="KW-0378">Hydrolase</keyword>
<dbReference type="SUPFAM" id="SSF51126">
    <property type="entry name" value="Pectin lyase-like"/>
    <property type="match status" value="1"/>
</dbReference>
<evidence type="ECO:0008006" key="12">
    <source>
        <dbReference type="Google" id="ProtNLM"/>
    </source>
</evidence>
<dbReference type="PANTHER" id="PTHR31375">
    <property type="match status" value="1"/>
</dbReference>
<keyword evidence="6 9" id="KW-0326">Glycosidase</keyword>
<comment type="caution">
    <text evidence="10">The sequence shown here is derived from an EMBL/GenBank/DDBJ whole genome shotgun (WGS) entry which is preliminary data.</text>
</comment>
<protein>
    <recommendedName>
        <fullName evidence="12">Polygalacturonase</fullName>
    </recommendedName>
</protein>
<dbReference type="InterPro" id="IPR000743">
    <property type="entry name" value="Glyco_hydro_28"/>
</dbReference>
<keyword evidence="3" id="KW-0134">Cell wall</keyword>
<comment type="similarity">
    <text evidence="2 9">Belongs to the glycosyl hydrolase 28 family.</text>
</comment>
<proteinExistence type="inferred from homology"/>
<reference evidence="10" key="1">
    <citation type="submission" date="2023-03" db="EMBL/GenBank/DDBJ databases">
        <title>Chromosome-scale reference genome and RAD-based genetic map of yellow starthistle (Centaurea solstitialis) reveal putative structural variation and QTLs associated with invader traits.</title>
        <authorList>
            <person name="Reatini B."/>
            <person name="Cang F.A."/>
            <person name="Jiang Q."/>
            <person name="Mckibben M.T.W."/>
            <person name="Barker M.S."/>
            <person name="Rieseberg L.H."/>
            <person name="Dlugosch K.M."/>
        </authorList>
    </citation>
    <scope>NUCLEOTIDE SEQUENCE</scope>
    <source>
        <strain evidence="10">CAN-66</strain>
        <tissue evidence="10">Leaf</tissue>
    </source>
</reference>
<accession>A0AA38S4N5</accession>
<comment type="subcellular location">
    <subcellularLocation>
        <location evidence="1">Secreted</location>
        <location evidence="1">Cell wall</location>
    </subcellularLocation>
</comment>
<dbReference type="EMBL" id="JARYMX010000050">
    <property type="protein sequence ID" value="KAJ9536175.1"/>
    <property type="molecule type" value="Genomic_DNA"/>
</dbReference>
<evidence type="ECO:0000256" key="6">
    <source>
        <dbReference type="ARBA" id="ARBA00023295"/>
    </source>
</evidence>
<evidence type="ECO:0000256" key="8">
    <source>
        <dbReference type="PROSITE-ProRule" id="PRU10052"/>
    </source>
</evidence>
<dbReference type="GO" id="GO:0005975">
    <property type="term" value="P:carbohydrate metabolic process"/>
    <property type="evidence" value="ECO:0007669"/>
    <property type="project" value="InterPro"/>
</dbReference>
<gene>
    <name evidence="10" type="ORF">OSB04_un000655</name>
</gene>